<proteinExistence type="predicted"/>
<feature type="compositionally biased region" description="Polar residues" evidence="1">
    <location>
        <begin position="1"/>
        <end position="16"/>
    </location>
</feature>
<dbReference type="AlphaFoldDB" id="A0A1I7X5S9"/>
<evidence type="ECO:0000313" key="3">
    <source>
        <dbReference type="WBParaSite" id="Hba_12782"/>
    </source>
</evidence>
<dbReference type="WBParaSite" id="Hba_12782">
    <property type="protein sequence ID" value="Hba_12782"/>
    <property type="gene ID" value="Hba_12782"/>
</dbReference>
<feature type="region of interest" description="Disordered" evidence="1">
    <location>
        <begin position="1"/>
        <end position="57"/>
    </location>
</feature>
<protein>
    <submittedName>
        <fullName evidence="3">Uncharacterized protein</fullName>
    </submittedName>
</protein>
<sequence length="361" mass="41062">MTELATNADNNSSSKSVTEKKMHKRARRRKMKRELKSELEDSSVSAPSKTYLHKSGEKKEILKSKDNKYLLNWVSLLARKILHPAAEPRTGKISISELMGNNRNQCATRGSQLNSIGNTILQRLGGVTSQQCPIRSVCRSPYGRRSALSPDLLLPWINFSPMFPIDNHGGFCSAFGYPRGAVSLKSANLVIINLFRVKHNTERNYSEQNDFWSINRHESPFWRKFPFSTSTNIAKKWITIGGLSELKIKKTDLEKIIPTVEGHKYNRDAMILIGAQIEVARRDYLASGDANLNSYCQPSSDVQVCFRLCNRSISCNYMFLRYPRLGGSLFDALRIFICLFMWIAIRSGSNCLYFKNVLIIF</sequence>
<keyword evidence="2" id="KW-1185">Reference proteome</keyword>
<reference evidence="3" key="1">
    <citation type="submission" date="2016-11" db="UniProtKB">
        <authorList>
            <consortium name="WormBaseParasite"/>
        </authorList>
    </citation>
    <scope>IDENTIFICATION</scope>
</reference>
<feature type="compositionally biased region" description="Basic residues" evidence="1">
    <location>
        <begin position="21"/>
        <end position="33"/>
    </location>
</feature>
<accession>A0A1I7X5S9</accession>
<name>A0A1I7X5S9_HETBA</name>
<dbReference type="Proteomes" id="UP000095283">
    <property type="component" value="Unplaced"/>
</dbReference>
<evidence type="ECO:0000313" key="2">
    <source>
        <dbReference type="Proteomes" id="UP000095283"/>
    </source>
</evidence>
<evidence type="ECO:0000256" key="1">
    <source>
        <dbReference type="SAM" id="MobiDB-lite"/>
    </source>
</evidence>
<organism evidence="2 3">
    <name type="scientific">Heterorhabditis bacteriophora</name>
    <name type="common">Entomopathogenic nematode worm</name>
    <dbReference type="NCBI Taxonomy" id="37862"/>
    <lineage>
        <taxon>Eukaryota</taxon>
        <taxon>Metazoa</taxon>
        <taxon>Ecdysozoa</taxon>
        <taxon>Nematoda</taxon>
        <taxon>Chromadorea</taxon>
        <taxon>Rhabditida</taxon>
        <taxon>Rhabditina</taxon>
        <taxon>Rhabditomorpha</taxon>
        <taxon>Strongyloidea</taxon>
        <taxon>Heterorhabditidae</taxon>
        <taxon>Heterorhabditis</taxon>
    </lineage>
</organism>